<dbReference type="InterPro" id="IPR036291">
    <property type="entry name" value="NAD(P)-bd_dom_sf"/>
</dbReference>
<evidence type="ECO:0000313" key="3">
    <source>
        <dbReference type="Proteomes" id="UP001209654"/>
    </source>
</evidence>
<organism evidence="2 3">
    <name type="scientific">Arthrobacter mangrovi</name>
    <dbReference type="NCBI Taxonomy" id="2966350"/>
    <lineage>
        <taxon>Bacteria</taxon>
        <taxon>Bacillati</taxon>
        <taxon>Actinomycetota</taxon>
        <taxon>Actinomycetes</taxon>
        <taxon>Micrococcales</taxon>
        <taxon>Micrococcaceae</taxon>
        <taxon>Arthrobacter</taxon>
    </lineage>
</organism>
<dbReference type="PROSITE" id="PS00061">
    <property type="entry name" value="ADH_SHORT"/>
    <property type="match status" value="1"/>
</dbReference>
<sequence>MGSSHEIQGHAAIVTGAGGGIGSAVAHKLAELGAGVVCVDLKPAAAKQVAQEILAVGGRAVALDGDVSDPALSLRAVEAAHAEFGRLEILVNNAGAGSEMAPLWEIDLDTWRRNLDVNLTSQFMLCKAAVPGMVAAGYGRVVNVASAAGMEGHALSSPYAAAKAGVVAMTKSLGKELAKTGVIVNAVAPALIGSGMLDEPWFSGDVKEQLLGRIPMGRVGDPREVAEMVAFLASPAVSFSTGAVFDLSGGRATY</sequence>
<name>A0ABQ5MYY7_9MICC</name>
<dbReference type="Pfam" id="PF13561">
    <property type="entry name" value="adh_short_C2"/>
    <property type="match status" value="1"/>
</dbReference>
<dbReference type="PANTHER" id="PTHR42760">
    <property type="entry name" value="SHORT-CHAIN DEHYDROGENASES/REDUCTASES FAMILY MEMBER"/>
    <property type="match status" value="1"/>
</dbReference>
<evidence type="ECO:0000313" key="2">
    <source>
        <dbReference type="EMBL" id="GLB69154.1"/>
    </source>
</evidence>
<dbReference type="PRINTS" id="PR00080">
    <property type="entry name" value="SDRFAMILY"/>
</dbReference>
<dbReference type="InterPro" id="IPR002347">
    <property type="entry name" value="SDR_fam"/>
</dbReference>
<dbReference type="PRINTS" id="PR00081">
    <property type="entry name" value="GDHRDH"/>
</dbReference>
<accession>A0ABQ5MYY7</accession>
<dbReference type="EMBL" id="BRVS01000027">
    <property type="protein sequence ID" value="GLB69154.1"/>
    <property type="molecule type" value="Genomic_DNA"/>
</dbReference>
<dbReference type="InterPro" id="IPR020904">
    <property type="entry name" value="Sc_DH/Rdtase_CS"/>
</dbReference>
<protein>
    <submittedName>
        <fullName evidence="2">3-oxoacyl-ACP reductase</fullName>
    </submittedName>
</protein>
<dbReference type="RefSeq" id="WP_264797241.1">
    <property type="nucleotide sequence ID" value="NZ_BRVS01000027.1"/>
</dbReference>
<comment type="caution">
    <text evidence="2">The sequence shown here is derived from an EMBL/GenBank/DDBJ whole genome shotgun (WGS) entry which is preliminary data.</text>
</comment>
<gene>
    <name evidence="2" type="primary">fabG_2</name>
    <name evidence="2" type="ORF">AHIS1636_35970</name>
</gene>
<dbReference type="NCBIfam" id="NF005559">
    <property type="entry name" value="PRK07231.1"/>
    <property type="match status" value="1"/>
</dbReference>
<dbReference type="PANTHER" id="PTHR42760:SF129">
    <property type="entry name" value="OXIDOREDUCTASE"/>
    <property type="match status" value="1"/>
</dbReference>
<dbReference type="Proteomes" id="UP001209654">
    <property type="component" value="Unassembled WGS sequence"/>
</dbReference>
<dbReference type="Gene3D" id="3.40.50.720">
    <property type="entry name" value="NAD(P)-binding Rossmann-like Domain"/>
    <property type="match status" value="1"/>
</dbReference>
<reference evidence="2 3" key="1">
    <citation type="journal article" date="2023" name="Int. J. Syst. Evol. Microbiol.">
        <title>Arthrobacter mangrovi sp. nov., an actinobacterium isolated from the rhizosphere of a mangrove.</title>
        <authorList>
            <person name="Hamada M."/>
            <person name="Saitou S."/>
            <person name="Enomoto N."/>
            <person name="Nanri K."/>
            <person name="Hidaka K."/>
            <person name="Miura T."/>
            <person name="Tamura T."/>
        </authorList>
    </citation>
    <scope>NUCLEOTIDE SEQUENCE [LARGE SCALE GENOMIC DNA]</scope>
    <source>
        <strain evidence="2 3">NBRC 112813</strain>
    </source>
</reference>
<keyword evidence="3" id="KW-1185">Reference proteome</keyword>
<comment type="similarity">
    <text evidence="1">Belongs to the short-chain dehydrogenases/reductases (SDR) family.</text>
</comment>
<evidence type="ECO:0000256" key="1">
    <source>
        <dbReference type="ARBA" id="ARBA00006484"/>
    </source>
</evidence>
<proteinExistence type="inferred from homology"/>
<dbReference type="SUPFAM" id="SSF51735">
    <property type="entry name" value="NAD(P)-binding Rossmann-fold domains"/>
    <property type="match status" value="1"/>
</dbReference>